<feature type="non-terminal residue" evidence="1">
    <location>
        <position position="185"/>
    </location>
</feature>
<proteinExistence type="predicted"/>
<reference evidence="1" key="1">
    <citation type="submission" date="2015-12" db="EMBL/GenBank/DDBJ databases">
        <title>Gene expression during late stages of embryo sac development: a critical building block for successful pollen-pistil interactions.</title>
        <authorList>
            <person name="Liu Y."/>
            <person name="Joly V."/>
            <person name="Sabar M."/>
            <person name="Matton D.P."/>
        </authorList>
    </citation>
    <scope>NUCLEOTIDE SEQUENCE</scope>
</reference>
<dbReference type="PANTHER" id="PTHR48007">
    <property type="entry name" value="LEUCINE-RICH REPEAT RECEPTOR-LIKE PROTEIN KINASE PXC1"/>
    <property type="match status" value="1"/>
</dbReference>
<dbReference type="InterPro" id="IPR046959">
    <property type="entry name" value="PRK1-6/SRF4-like"/>
</dbReference>
<sequence>MMKSESDMGFGYLVKVLDFYQETFFLLACSYCWLEESGVKVKDNLLDIRKALFTRLALKYSFSFPNKRLGFGMFKKKVLAMLEMGSRSHVFLLIFVSQILAILGQTNSNDATALFSLKSSWNNLPQIGRVRSCGSSWAGIICDNSRVTSIKLSGMGLEGNQFGDLSSLTALQILDLSNNVGLKGT</sequence>
<dbReference type="AlphaFoldDB" id="A0A0V0GZT9"/>
<evidence type="ECO:0000313" key="1">
    <source>
        <dbReference type="EMBL" id="JAP13647.1"/>
    </source>
</evidence>
<accession>A0A0V0GZT9</accession>
<dbReference type="EMBL" id="GEDG01027717">
    <property type="protein sequence ID" value="JAP13647.1"/>
    <property type="molecule type" value="Transcribed_RNA"/>
</dbReference>
<dbReference type="PANTHER" id="PTHR48007:SF4">
    <property type="entry name" value="LEUCINE-RICH REPEAT RECEPTOR-LIKE PROTEIN KINASE PXC1"/>
    <property type="match status" value="1"/>
</dbReference>
<dbReference type="InterPro" id="IPR032675">
    <property type="entry name" value="LRR_dom_sf"/>
</dbReference>
<dbReference type="SUPFAM" id="SSF52058">
    <property type="entry name" value="L domain-like"/>
    <property type="match status" value="1"/>
</dbReference>
<dbReference type="Gene3D" id="3.80.10.10">
    <property type="entry name" value="Ribonuclease Inhibitor"/>
    <property type="match status" value="1"/>
</dbReference>
<protein>
    <submittedName>
        <fullName evidence="1">Putative ovule protein</fullName>
    </submittedName>
</protein>
<name>A0A0V0GZT9_SOLCH</name>
<organism evidence="1">
    <name type="scientific">Solanum chacoense</name>
    <name type="common">Chaco potato</name>
    <dbReference type="NCBI Taxonomy" id="4108"/>
    <lineage>
        <taxon>Eukaryota</taxon>
        <taxon>Viridiplantae</taxon>
        <taxon>Streptophyta</taxon>
        <taxon>Embryophyta</taxon>
        <taxon>Tracheophyta</taxon>
        <taxon>Spermatophyta</taxon>
        <taxon>Magnoliopsida</taxon>
        <taxon>eudicotyledons</taxon>
        <taxon>Gunneridae</taxon>
        <taxon>Pentapetalae</taxon>
        <taxon>asterids</taxon>
        <taxon>lamiids</taxon>
        <taxon>Solanales</taxon>
        <taxon>Solanaceae</taxon>
        <taxon>Solanoideae</taxon>
        <taxon>Solaneae</taxon>
        <taxon>Solanum</taxon>
    </lineage>
</organism>